<evidence type="ECO:0000256" key="1">
    <source>
        <dbReference type="SAM" id="Phobius"/>
    </source>
</evidence>
<evidence type="ECO:0000313" key="3">
    <source>
        <dbReference type="EMBL" id="QHT23243.1"/>
    </source>
</evidence>
<proteinExistence type="predicted"/>
<accession>A0A6C0E417</accession>
<dbReference type="SUPFAM" id="SSF52821">
    <property type="entry name" value="Rhodanese/Cell cycle control phosphatase"/>
    <property type="match status" value="1"/>
</dbReference>
<keyword evidence="1" id="KW-1133">Transmembrane helix</keyword>
<evidence type="ECO:0000259" key="2">
    <source>
        <dbReference type="Pfam" id="PF00581"/>
    </source>
</evidence>
<dbReference type="InterPro" id="IPR036873">
    <property type="entry name" value="Rhodanese-like_dom_sf"/>
</dbReference>
<feature type="transmembrane region" description="Helical" evidence="1">
    <location>
        <begin position="90"/>
        <end position="108"/>
    </location>
</feature>
<dbReference type="Pfam" id="PF00581">
    <property type="entry name" value="Rhodanese"/>
    <property type="match status" value="1"/>
</dbReference>
<name>A0A6C0E417_9ZZZZ</name>
<organism evidence="3">
    <name type="scientific">viral metagenome</name>
    <dbReference type="NCBI Taxonomy" id="1070528"/>
    <lineage>
        <taxon>unclassified sequences</taxon>
        <taxon>metagenomes</taxon>
        <taxon>organismal metagenomes</taxon>
    </lineage>
</organism>
<keyword evidence="1" id="KW-0812">Transmembrane</keyword>
<protein>
    <recommendedName>
        <fullName evidence="2">Rhodanese domain-containing protein</fullName>
    </recommendedName>
</protein>
<dbReference type="AlphaFoldDB" id="A0A6C0E417"/>
<dbReference type="EMBL" id="MN739730">
    <property type="protein sequence ID" value="QHT23243.1"/>
    <property type="molecule type" value="Genomic_DNA"/>
</dbReference>
<dbReference type="InterPro" id="IPR001763">
    <property type="entry name" value="Rhodanese-like_dom"/>
</dbReference>
<feature type="domain" description="Rhodanese" evidence="2">
    <location>
        <begin position="36"/>
        <end position="106"/>
    </location>
</feature>
<keyword evidence="1" id="KW-0472">Membrane</keyword>
<reference evidence="3" key="1">
    <citation type="journal article" date="2020" name="Nature">
        <title>Giant virus diversity and host interactions through global metagenomics.</title>
        <authorList>
            <person name="Schulz F."/>
            <person name="Roux S."/>
            <person name="Paez-Espino D."/>
            <person name="Jungbluth S."/>
            <person name="Walsh D.A."/>
            <person name="Denef V.J."/>
            <person name="McMahon K.D."/>
            <person name="Konstantinidis K.T."/>
            <person name="Eloe-Fadrosh E.A."/>
            <person name="Kyrpides N.C."/>
            <person name="Woyke T."/>
        </authorList>
    </citation>
    <scope>NUCLEOTIDE SEQUENCE</scope>
    <source>
        <strain evidence="3">GVMAG-M-3300023179-116</strain>
    </source>
</reference>
<sequence>MGNTHNVQKVNFEDIQSAIKNPDKYILINTLPIHEQQCLLPNTISVEKEEVIINSFIRNKHVIGQKHIIIYGKNNNDITIFNKYKQLVKLGFFSVFIYIGGMFEWLLLADIYGNDLFPTTKCELDILKFKPSKGLGVQLLEY</sequence>